<dbReference type="Proteomes" id="UP000051950">
    <property type="component" value="Unassembled WGS sequence"/>
</dbReference>
<dbReference type="PANTHER" id="PTHR46972">
    <property type="entry name" value="MONOOXYGENASE ASQM-RELATED"/>
    <property type="match status" value="1"/>
</dbReference>
<dbReference type="SUPFAM" id="SSF51905">
    <property type="entry name" value="FAD/NAD(P)-binding domain"/>
    <property type="match status" value="1"/>
</dbReference>
<dbReference type="GO" id="GO:0005737">
    <property type="term" value="C:cytoplasm"/>
    <property type="evidence" value="ECO:0007669"/>
    <property type="project" value="UniProtKB-SubCell"/>
</dbReference>
<keyword evidence="8" id="KW-1185">Reference proteome</keyword>
<comment type="catalytic activity">
    <reaction evidence="5">
        <text>a tetracycline + NADPH + O2 + H(+) = an 11a-hydroxytetracycline + NADP(+) + H2O</text>
        <dbReference type="Rhea" id="RHEA:61444"/>
        <dbReference type="ChEBI" id="CHEBI:15377"/>
        <dbReference type="ChEBI" id="CHEBI:15378"/>
        <dbReference type="ChEBI" id="CHEBI:15379"/>
        <dbReference type="ChEBI" id="CHEBI:57783"/>
        <dbReference type="ChEBI" id="CHEBI:58349"/>
        <dbReference type="ChEBI" id="CHEBI:144644"/>
        <dbReference type="ChEBI" id="CHEBI:144645"/>
    </reaction>
</comment>
<comment type="subunit">
    <text evidence="5">Monomer.</text>
</comment>
<feature type="binding site" evidence="5">
    <location>
        <position position="44"/>
    </location>
    <ligand>
        <name>NADPH</name>
        <dbReference type="ChEBI" id="CHEBI:57783"/>
    </ligand>
</feature>
<keyword evidence="5" id="KW-0547">Nucleotide-binding</keyword>
<dbReference type="OrthoDB" id="9782160at2"/>
<organism evidence="7 8">
    <name type="scientific">Pedobacter ginsenosidimutans</name>
    <dbReference type="NCBI Taxonomy" id="687842"/>
    <lineage>
        <taxon>Bacteria</taxon>
        <taxon>Pseudomonadati</taxon>
        <taxon>Bacteroidota</taxon>
        <taxon>Sphingobacteriia</taxon>
        <taxon>Sphingobacteriales</taxon>
        <taxon>Sphingobacteriaceae</taxon>
        <taxon>Pedobacter</taxon>
    </lineage>
</organism>
<protein>
    <recommendedName>
        <fullName evidence="5">Flavin-dependent monooxygenase</fullName>
    </recommendedName>
    <alternativeName>
        <fullName evidence="5">TetX monooxygenase</fullName>
        <shortName evidence="5">TetX</shortName>
        <ecNumber evidence="5">1.14.13.-</ecNumber>
    </alternativeName>
</protein>
<feature type="domain" description="FAD-binding" evidence="6">
    <location>
        <begin position="8"/>
        <end position="73"/>
    </location>
</feature>
<comment type="subcellular location">
    <subcellularLocation>
        <location evidence="5">Cytoplasm</location>
    </subcellularLocation>
</comment>
<feature type="domain" description="FAD-binding" evidence="6">
    <location>
        <begin position="297"/>
        <end position="354"/>
    </location>
</feature>
<reference evidence="7 8" key="1">
    <citation type="submission" date="2015-11" db="EMBL/GenBank/DDBJ databases">
        <title>Sequence of Pedobacter ginsenosidimutans.</title>
        <authorList>
            <person name="Carson E."/>
            <person name="Keyser V."/>
            <person name="Newman J."/>
            <person name="Miller J."/>
        </authorList>
    </citation>
    <scope>NUCLEOTIDE SEQUENCE [LARGE SCALE GENOMIC DNA]</scope>
    <source>
        <strain evidence="7 8">KACC 14530</strain>
    </source>
</reference>
<dbReference type="PRINTS" id="PR00420">
    <property type="entry name" value="RNGMNOXGNASE"/>
</dbReference>
<dbReference type="EMBL" id="LMZQ01000014">
    <property type="protein sequence ID" value="KRT14762.1"/>
    <property type="molecule type" value="Genomic_DNA"/>
</dbReference>
<evidence type="ECO:0000256" key="5">
    <source>
        <dbReference type="HAMAP-Rule" id="MF_00845"/>
    </source>
</evidence>
<comment type="similarity">
    <text evidence="5">Belongs to the aromatic-ring hydroxylase family. TetX subfamily.</text>
</comment>
<keyword evidence="4 5" id="KW-0503">Monooxygenase</keyword>
<evidence type="ECO:0000313" key="8">
    <source>
        <dbReference type="Proteomes" id="UP000051950"/>
    </source>
</evidence>
<comment type="caution">
    <text evidence="7">The sequence shown here is derived from an EMBL/GenBank/DDBJ whole genome shotgun (WGS) entry which is preliminary data.</text>
</comment>
<keyword evidence="3 5" id="KW-0560">Oxidoreductase</keyword>
<gene>
    <name evidence="7" type="ORF">ASU31_17825</name>
</gene>
<evidence type="ECO:0000259" key="6">
    <source>
        <dbReference type="Pfam" id="PF01494"/>
    </source>
</evidence>
<feature type="binding site" evidence="5">
    <location>
        <position position="109"/>
    </location>
    <ligand>
        <name>FAD</name>
        <dbReference type="ChEBI" id="CHEBI:57692"/>
    </ligand>
</feature>
<dbReference type="AlphaFoldDB" id="A0A0T5VLL9"/>
<evidence type="ECO:0000313" key="7">
    <source>
        <dbReference type="EMBL" id="KRT14762.1"/>
    </source>
</evidence>
<dbReference type="RefSeq" id="WP_057933628.1">
    <property type="nucleotide sequence ID" value="NZ_LMZQ01000014.1"/>
</dbReference>
<dbReference type="PANTHER" id="PTHR46972:SF1">
    <property type="entry name" value="FAD DEPENDENT OXIDOREDUCTASE DOMAIN-CONTAINING PROTEIN"/>
    <property type="match status" value="1"/>
</dbReference>
<comment type="cofactor">
    <cofactor evidence="5">
        <name>FAD</name>
        <dbReference type="ChEBI" id="CHEBI:57692"/>
    </cofactor>
</comment>
<dbReference type="EC" id="1.14.13.-" evidence="5"/>
<dbReference type="STRING" id="687842.ASU31_17825"/>
<comment type="function">
    <text evidence="5">An FAD-requiring monooxygenase active on some tetracycline antibiotic derivatives, which leads to their inactivation. Hydroxylates carbon 11a of tetracycline and some analogs.</text>
</comment>
<dbReference type="InterPro" id="IPR043683">
    <property type="entry name" value="TetX_monooxygenase"/>
</dbReference>
<name>A0A0T5VLL9_9SPHI</name>
<evidence type="ECO:0000256" key="1">
    <source>
        <dbReference type="ARBA" id="ARBA00022630"/>
    </source>
</evidence>
<dbReference type="GO" id="GO:0004497">
    <property type="term" value="F:monooxygenase activity"/>
    <property type="evidence" value="ECO:0007669"/>
    <property type="project" value="UniProtKB-UniRule"/>
</dbReference>
<keyword evidence="2 5" id="KW-0274">FAD</keyword>
<dbReference type="InterPro" id="IPR036188">
    <property type="entry name" value="FAD/NAD-bd_sf"/>
</dbReference>
<feature type="binding site" evidence="5">
    <location>
        <position position="51"/>
    </location>
    <ligand>
        <name>FAD</name>
        <dbReference type="ChEBI" id="CHEBI:57692"/>
    </ligand>
</feature>
<evidence type="ECO:0000256" key="4">
    <source>
        <dbReference type="ARBA" id="ARBA00023033"/>
    </source>
</evidence>
<keyword evidence="5" id="KW-0963">Cytoplasm</keyword>
<dbReference type="Pfam" id="PF01494">
    <property type="entry name" value="FAD_binding_3"/>
    <property type="match status" value="2"/>
</dbReference>
<dbReference type="InterPro" id="IPR002938">
    <property type="entry name" value="FAD-bd"/>
</dbReference>
<sequence length="382" mass="42282">MNNIKDKKIAIIGAGPGGLTLARLLQMDGFNVKVYERDNDKNARPKGATLDLHEESGLAALREAKLMDAFMANYRPGADRTRIINQRGNIVFEDSDVQNREAFRPEIDRGPLQKILLNSLIKDIVIWDSHFETLTPSNGSWLIGFKNGTLEQADIVIAADGANSKIRPYITPIKPFYSGISIVEGAIYSSATACPKMHALLNGGKIFAMGDEKSLIVSSKGDGSLVFYTGCHTPENWPKDSGISFSDKNQVIDWFRNEFSTWDSMWLELFENASTAFVPRPQYCMPLDQSWETVSNLTMLGDAAHLMPPYAGEGVNMAMLDALELSQCLKDSCFNTPKDAITAYEKQMLKRASETAAITMQSTMALHSTDAIKYMLNIMGPE</sequence>
<evidence type="ECO:0000256" key="3">
    <source>
        <dbReference type="ARBA" id="ARBA00023002"/>
    </source>
</evidence>
<dbReference type="Gene3D" id="3.50.50.60">
    <property type="entry name" value="FAD/NAD(P)-binding domain"/>
    <property type="match status" value="1"/>
</dbReference>
<proteinExistence type="inferred from homology"/>
<dbReference type="GO" id="GO:0071949">
    <property type="term" value="F:FAD binding"/>
    <property type="evidence" value="ECO:0007669"/>
    <property type="project" value="InterPro"/>
</dbReference>
<dbReference type="GO" id="GO:0046677">
    <property type="term" value="P:response to antibiotic"/>
    <property type="evidence" value="ECO:0007669"/>
    <property type="project" value="InterPro"/>
</dbReference>
<comment type="domain">
    <text evidence="5">Consists of an N-terminal FAD-binding domain with a Rossman fold and a C-terminal substrate-binding domain.</text>
</comment>
<keyword evidence="1 5" id="KW-0285">Flavoprotein</keyword>
<feature type="binding site" evidence="5">
    <location>
        <position position="302"/>
    </location>
    <ligand>
        <name>FAD</name>
        <dbReference type="ChEBI" id="CHEBI:57692"/>
    </ligand>
</feature>
<keyword evidence="5" id="KW-0521">NADP</keyword>
<dbReference type="HAMAP" id="MF_00845">
    <property type="entry name" value="TetX_monooxygenase"/>
    <property type="match status" value="1"/>
</dbReference>
<evidence type="ECO:0000256" key="2">
    <source>
        <dbReference type="ARBA" id="ARBA00022827"/>
    </source>
</evidence>
<accession>A0A0T5VLL9</accession>